<dbReference type="EMBL" id="BORP01000004">
    <property type="protein sequence ID" value="GIO27730.1"/>
    <property type="molecule type" value="Genomic_DNA"/>
</dbReference>
<accession>A0A920C6F2</accession>
<feature type="region of interest" description="Disordered" evidence="1">
    <location>
        <begin position="320"/>
        <end position="342"/>
    </location>
</feature>
<dbReference type="Proteomes" id="UP000676917">
    <property type="component" value="Unassembled WGS sequence"/>
</dbReference>
<feature type="domain" description="Tail spike" evidence="2">
    <location>
        <begin position="1"/>
        <end position="235"/>
    </location>
</feature>
<reference evidence="3" key="1">
    <citation type="submission" date="2021-03" db="EMBL/GenBank/DDBJ databases">
        <title>Antimicrobial resistance genes in bacteria isolated from Japanese honey, and their potential for conferring macrolide and lincosamide resistance in the American foulbrood pathogen Paenibacillus larvae.</title>
        <authorList>
            <person name="Okamoto M."/>
            <person name="Kumagai M."/>
            <person name="Kanamori H."/>
            <person name="Takamatsu D."/>
        </authorList>
    </citation>
    <scope>NUCLEOTIDE SEQUENCE</scope>
    <source>
        <strain evidence="3">J43TS3</strain>
    </source>
</reference>
<evidence type="ECO:0000313" key="4">
    <source>
        <dbReference type="Proteomes" id="UP000676917"/>
    </source>
</evidence>
<dbReference type="InterPro" id="IPR007119">
    <property type="entry name" value="Phage_tail_spike_N"/>
</dbReference>
<dbReference type="Pfam" id="PF06605">
    <property type="entry name" value="Prophage_tail"/>
    <property type="match status" value="1"/>
</dbReference>
<name>A0A920C6F2_9BACI</name>
<dbReference type="InterPro" id="IPR010572">
    <property type="entry name" value="Tail_dom"/>
</dbReference>
<feature type="compositionally biased region" description="Gly residues" evidence="1">
    <location>
        <begin position="320"/>
        <end position="338"/>
    </location>
</feature>
<evidence type="ECO:0000256" key="1">
    <source>
        <dbReference type="SAM" id="MobiDB-lite"/>
    </source>
</evidence>
<organism evidence="3 4">
    <name type="scientific">Ornithinibacillus bavariensis</name>
    <dbReference type="NCBI Taxonomy" id="545502"/>
    <lineage>
        <taxon>Bacteria</taxon>
        <taxon>Bacillati</taxon>
        <taxon>Bacillota</taxon>
        <taxon>Bacilli</taxon>
        <taxon>Bacillales</taxon>
        <taxon>Bacillaceae</taxon>
        <taxon>Ornithinibacillus</taxon>
    </lineage>
</organism>
<gene>
    <name evidence="3" type="ORF">J43TS3_23410</name>
</gene>
<protein>
    <recommendedName>
        <fullName evidence="2">Tail spike domain-containing protein</fullName>
    </recommendedName>
</protein>
<evidence type="ECO:0000259" key="2">
    <source>
        <dbReference type="Pfam" id="PF06605"/>
    </source>
</evidence>
<comment type="caution">
    <text evidence="3">The sequence shown here is derived from an EMBL/GenBank/DDBJ whole genome shotgun (WGS) entry which is preliminary data.</text>
</comment>
<dbReference type="NCBIfam" id="TIGR01665">
    <property type="entry name" value="put_anti_recept"/>
    <property type="match status" value="1"/>
</dbReference>
<proteinExistence type="predicted"/>
<sequence length="500" mass="56594">MQALLDRQETKHWRLGDVDFTRYFHYAFENENGLLAPILSIPEPFNEPFEFTFDTTSYPWTLNLKRAPDDVKAEIRWGKDMISFEEVSDPSSIVNYIIPKGSGEGVNRLTIADVNGGMRYLKDDESIAKWGKISYIWIDRRFEDAESLKASAQALLDKWKEPTISFTANAADLSVLPEYAHERRVLNGVTRIIVENKTYYGRIIEENIPDLSEEYNVDYKIANRLDDITTIQADIERKQQINDAYSQGATNINVIPYNENCDPNFPAIIEFPFPADMVYVNESKLRIRTSPFRTHVRATRAGGQYLRESIVEAKTTAAGGGVTTSAGGGQTTSAGGGVNTSSGVGDFQPGAFVLTEDPEGPNYDYHFHRLNTIHLQHRHTLTLQPHTHTVSNHTHQVPNHTHDFSVTIPALNIPAHTHPMEYGIYEYDKLPTKLVVKIDGVEVPFNMLDGEIDLTKYLRKEGGKVTRDWHTVEVIPNDLARIDLVLINRFFCQSHVGQQL</sequence>
<evidence type="ECO:0000313" key="3">
    <source>
        <dbReference type="EMBL" id="GIO27730.1"/>
    </source>
</evidence>
<keyword evidence="4" id="KW-1185">Reference proteome</keyword>
<dbReference type="AlphaFoldDB" id="A0A920C6F2"/>